<comment type="caution">
    <text evidence="3">The sequence shown here is derived from an EMBL/GenBank/DDBJ whole genome shotgun (WGS) entry which is preliminary data.</text>
</comment>
<feature type="region of interest" description="Disordered" evidence="1">
    <location>
        <begin position="53"/>
        <end position="148"/>
    </location>
</feature>
<dbReference type="GeneID" id="41338703"/>
<reference evidence="3 4" key="1">
    <citation type="submission" date="2019-07" db="EMBL/GenBank/DDBJ databases">
        <title>Genome sequence of Acholeplasma laidlawii strain with increased resistance to erythromycin.</title>
        <authorList>
            <person name="Medvedeva E.S."/>
            <person name="Baranova N.B."/>
            <person name="Siniagina M.N."/>
            <person name="Mouzykantov A."/>
            <person name="Chernova O.A."/>
            <person name="Chernov V.M."/>
        </authorList>
    </citation>
    <scope>NUCLEOTIDE SEQUENCE [LARGE SCALE GENOMIC DNA]</scope>
    <source>
        <strain evidence="3 4">PG8REry</strain>
    </source>
</reference>
<dbReference type="EMBL" id="VKID01000001">
    <property type="protein sequence ID" value="TRY00027.1"/>
    <property type="molecule type" value="Genomic_DNA"/>
</dbReference>
<evidence type="ECO:0000256" key="2">
    <source>
        <dbReference type="SAM" id="Phobius"/>
    </source>
</evidence>
<evidence type="ECO:0000256" key="1">
    <source>
        <dbReference type="SAM" id="MobiDB-lite"/>
    </source>
</evidence>
<gene>
    <name evidence="3" type="ORF">FNV44_02995</name>
</gene>
<keyword evidence="2" id="KW-0812">Transmembrane</keyword>
<dbReference type="Proteomes" id="UP000315938">
    <property type="component" value="Unassembled WGS sequence"/>
</dbReference>
<dbReference type="Pfam" id="PF09954">
    <property type="entry name" value="DUF2188"/>
    <property type="match status" value="1"/>
</dbReference>
<feature type="transmembrane region" description="Helical" evidence="2">
    <location>
        <begin position="20"/>
        <end position="37"/>
    </location>
</feature>
<proteinExistence type="predicted"/>
<evidence type="ECO:0000313" key="4">
    <source>
        <dbReference type="Proteomes" id="UP000315938"/>
    </source>
</evidence>
<feature type="compositionally biased region" description="Low complexity" evidence="1">
    <location>
        <begin position="95"/>
        <end position="106"/>
    </location>
</feature>
<feature type="compositionally biased region" description="Basic and acidic residues" evidence="1">
    <location>
        <begin position="112"/>
        <end position="144"/>
    </location>
</feature>
<dbReference type="RefSeq" id="WP_012242473.1">
    <property type="nucleotide sequence ID" value="NZ_JACAOE010000001.1"/>
</dbReference>
<keyword evidence="2" id="KW-1133">Transmembrane helix</keyword>
<evidence type="ECO:0000313" key="3">
    <source>
        <dbReference type="EMBL" id="TRY00027.1"/>
    </source>
</evidence>
<dbReference type="InterPro" id="IPR018691">
    <property type="entry name" value="DUF2188"/>
</dbReference>
<sequence length="202" mass="22946">MNFNDLFPGGLDTWALEEWLIVGVGLLVVILILFLLLKPKKKKTLPYTEVKAVPKTEPKSSPITEQKVEQVEPTIKVEDRPKEDQKPVVEEKPVAKTQAKAAPKKASNTKEAPSEKEEKPATDTDKVVKYHVSQNKDEKSEFKNQWRVRKQGSQKTIKYFKTQAEAIAFAETLAENNDTSIVIHKRDGSIRKQDYTKKKSSN</sequence>
<keyword evidence="2" id="KW-0472">Membrane</keyword>
<name>A0A553IIL3_ACHLA</name>
<organism evidence="3 4">
    <name type="scientific">Acholeplasma laidlawii</name>
    <dbReference type="NCBI Taxonomy" id="2148"/>
    <lineage>
        <taxon>Bacteria</taxon>
        <taxon>Bacillati</taxon>
        <taxon>Mycoplasmatota</taxon>
        <taxon>Mollicutes</taxon>
        <taxon>Acholeplasmatales</taxon>
        <taxon>Acholeplasmataceae</taxon>
        <taxon>Acholeplasma</taxon>
    </lineage>
</organism>
<feature type="compositionally biased region" description="Basic and acidic residues" evidence="1">
    <location>
        <begin position="66"/>
        <end position="94"/>
    </location>
</feature>
<protein>
    <submittedName>
        <fullName evidence="3">DUF2188 domain-containing protein</fullName>
    </submittedName>
</protein>
<dbReference type="AlphaFoldDB" id="A0A553IIL3"/>
<accession>A0A553IIL3</accession>